<evidence type="ECO:0000313" key="1">
    <source>
        <dbReference type="EMBL" id="OUT07307.1"/>
    </source>
</evidence>
<dbReference type="Proteomes" id="UP000196317">
    <property type="component" value="Unassembled WGS sequence"/>
</dbReference>
<comment type="caution">
    <text evidence="1">The sequence shown here is derived from an EMBL/GenBank/DDBJ whole genome shotgun (WGS) entry which is preliminary data.</text>
</comment>
<evidence type="ECO:0000313" key="2">
    <source>
        <dbReference type="Proteomes" id="UP000196317"/>
    </source>
</evidence>
<protein>
    <submittedName>
        <fullName evidence="1">Uncharacterized protein</fullName>
    </submittedName>
</protein>
<dbReference type="RefSeq" id="WP_087583308.1">
    <property type="nucleotide sequence ID" value="NZ_NDYN01000006.1"/>
</dbReference>
<name>A0A1Y5MGB9_9BACT</name>
<accession>A0A1Y5MGB9</accession>
<reference evidence="1 2" key="1">
    <citation type="submission" date="2017-04" db="EMBL/GenBank/DDBJ databases">
        <title>Complete genome of Campylobacter concisus ATCC 33237T and draft genomes for an additional eight well characterized C. concisus strains.</title>
        <authorList>
            <person name="Cornelius A.J."/>
            <person name="Miller W.G."/>
            <person name="Lastovica A.J."/>
            <person name="On S.L."/>
            <person name="French N.P."/>
            <person name="Vandenberg O."/>
            <person name="Biggs P.J."/>
        </authorList>
    </citation>
    <scope>NUCLEOTIDE SEQUENCE [LARGE SCALE GENOMIC DNA]</scope>
    <source>
        <strain evidence="1 2">CCUG 19995</strain>
    </source>
</reference>
<dbReference type="EMBL" id="NDYN01000006">
    <property type="protein sequence ID" value="OUT07307.1"/>
    <property type="molecule type" value="Genomic_DNA"/>
</dbReference>
<proteinExistence type="predicted"/>
<gene>
    <name evidence="1" type="ORF">B9N65_06705</name>
</gene>
<sequence>MSVEVADKEGLNLSGGVIQNGGQNDPHVRIIEEIKSLEILESKNFLAELYGQRVADARPKAQDQILNIADATTSANDVRFDNGNDIVDMTRSIVNDAKIDAGDGDNKLRIHDNIEVRGLRFDAGAGNDEIEIRNNVGIKDHTLLYTNNGDDSVKIYGATMENAAIHTGLDNDVIDIQRCEIKNGADIRLGGGNDTINTDWVGFFGDTKISLSSFTNPNEVDTLNMDNTIFNGHTTIEANDGEKTTMNIKVCGGDGEIDIKGSHANLVHTPLFDMNFLGPKFMGDVKFDGRNNKVNMHIDDSEFHGKNNEFYFSDNQNDTLNVTSAIIKNSKFYLGGGDDTVSLTMTRTDIDNNTQIFGGKGYDTLVLDNNIDFSKVSGFEELKVTSGAYVTLNGNDVAHLSDILDNGSNVVKFSEAHGTVKLNGFSETSGAENGYHRYESAYNTHLADGSDRQGTVYIDIKEDIHVDL</sequence>
<dbReference type="Gene3D" id="2.160.20.160">
    <property type="match status" value="2"/>
</dbReference>
<organism evidence="1 2">
    <name type="scientific">Campylobacter concisus</name>
    <dbReference type="NCBI Taxonomy" id="199"/>
    <lineage>
        <taxon>Bacteria</taxon>
        <taxon>Pseudomonadati</taxon>
        <taxon>Campylobacterota</taxon>
        <taxon>Epsilonproteobacteria</taxon>
        <taxon>Campylobacterales</taxon>
        <taxon>Campylobacteraceae</taxon>
        <taxon>Campylobacter</taxon>
    </lineage>
</organism>
<dbReference type="AlphaFoldDB" id="A0A1Y5MGB9"/>